<evidence type="ECO:0000256" key="2">
    <source>
        <dbReference type="ARBA" id="ARBA00004401"/>
    </source>
</evidence>
<protein>
    <recommendedName>
        <fullName evidence="4 7">Signal peptidase I</fullName>
        <ecNumber evidence="4 7">3.4.21.89</ecNumber>
    </recommendedName>
</protein>
<dbReference type="EMBL" id="CP031742">
    <property type="protein sequence ID" value="AXQ54482.1"/>
    <property type="molecule type" value="Genomic_DNA"/>
</dbReference>
<dbReference type="GO" id="GO:0009003">
    <property type="term" value="F:signal peptidase activity"/>
    <property type="evidence" value="ECO:0007669"/>
    <property type="project" value="UniProtKB-EC"/>
</dbReference>
<dbReference type="Pfam" id="PF10502">
    <property type="entry name" value="Peptidase_S26"/>
    <property type="match status" value="1"/>
</dbReference>
<dbReference type="PROSITE" id="PS00761">
    <property type="entry name" value="SPASE_I_3"/>
    <property type="match status" value="1"/>
</dbReference>
<dbReference type="Gene3D" id="2.10.109.10">
    <property type="entry name" value="Umud Fragment, subunit A"/>
    <property type="match status" value="1"/>
</dbReference>
<feature type="compositionally biased region" description="Basic residues" evidence="8">
    <location>
        <begin position="341"/>
        <end position="367"/>
    </location>
</feature>
<dbReference type="SUPFAM" id="SSF51306">
    <property type="entry name" value="LexA/Signal peptidase"/>
    <property type="match status" value="1"/>
</dbReference>
<evidence type="ECO:0000256" key="8">
    <source>
        <dbReference type="SAM" id="MobiDB-lite"/>
    </source>
</evidence>
<dbReference type="CDD" id="cd06530">
    <property type="entry name" value="S26_SPase_I"/>
    <property type="match status" value="1"/>
</dbReference>
<organism evidence="10 11">
    <name type="scientific">Streptomyces koyangensis</name>
    <dbReference type="NCBI Taxonomy" id="188770"/>
    <lineage>
        <taxon>Bacteria</taxon>
        <taxon>Bacillati</taxon>
        <taxon>Actinomycetota</taxon>
        <taxon>Actinomycetes</taxon>
        <taxon>Kitasatosporales</taxon>
        <taxon>Streptomycetaceae</taxon>
        <taxon>Streptomyces</taxon>
        <taxon>Streptomyces aurantiacus group</taxon>
    </lineage>
</organism>
<dbReference type="KEGG" id="sky:D0C37_07625"/>
<feature type="transmembrane region" description="Helical" evidence="7">
    <location>
        <begin position="53"/>
        <end position="77"/>
    </location>
</feature>
<feature type="active site" evidence="6">
    <location>
        <position position="81"/>
    </location>
</feature>
<proteinExistence type="inferred from homology"/>
<dbReference type="GO" id="GO:0006465">
    <property type="term" value="P:signal peptide processing"/>
    <property type="evidence" value="ECO:0007669"/>
    <property type="project" value="InterPro"/>
</dbReference>
<feature type="region of interest" description="Disordered" evidence="8">
    <location>
        <begin position="1"/>
        <end position="43"/>
    </location>
</feature>
<evidence type="ECO:0000256" key="3">
    <source>
        <dbReference type="ARBA" id="ARBA00009370"/>
    </source>
</evidence>
<accession>A0A385D7Y6</accession>
<dbReference type="InterPro" id="IPR000223">
    <property type="entry name" value="Pept_S26A_signal_pept_1"/>
</dbReference>
<dbReference type="PANTHER" id="PTHR43390:SF1">
    <property type="entry name" value="CHLOROPLAST PROCESSING PEPTIDASE"/>
    <property type="match status" value="1"/>
</dbReference>
<evidence type="ECO:0000256" key="6">
    <source>
        <dbReference type="PIRSR" id="PIRSR600223-1"/>
    </source>
</evidence>
<dbReference type="NCBIfam" id="TIGR02227">
    <property type="entry name" value="sigpep_I_bact"/>
    <property type="match status" value="1"/>
</dbReference>
<dbReference type="InterPro" id="IPR036286">
    <property type="entry name" value="LexA/Signal_pep-like_sf"/>
</dbReference>
<dbReference type="InterPro" id="IPR019533">
    <property type="entry name" value="Peptidase_S26"/>
</dbReference>
<dbReference type="GO" id="GO:0005886">
    <property type="term" value="C:plasma membrane"/>
    <property type="evidence" value="ECO:0007669"/>
    <property type="project" value="UniProtKB-SubCell"/>
</dbReference>
<evidence type="ECO:0000259" key="9">
    <source>
        <dbReference type="Pfam" id="PF10502"/>
    </source>
</evidence>
<keyword evidence="7" id="KW-0645">Protease</keyword>
<keyword evidence="7" id="KW-1133">Transmembrane helix</keyword>
<evidence type="ECO:0000313" key="11">
    <source>
        <dbReference type="Proteomes" id="UP000259636"/>
    </source>
</evidence>
<name>A0A385D7Y6_9ACTN</name>
<comment type="catalytic activity">
    <reaction evidence="1 7">
        <text>Cleavage of hydrophobic, N-terminal signal or leader sequences from secreted and periplasmic proteins.</text>
        <dbReference type="EC" id="3.4.21.89"/>
    </reaction>
</comment>
<gene>
    <name evidence="10" type="primary">lepB</name>
    <name evidence="10" type="ORF">D0C37_07625</name>
</gene>
<evidence type="ECO:0000256" key="7">
    <source>
        <dbReference type="RuleBase" id="RU362042"/>
    </source>
</evidence>
<dbReference type="PANTHER" id="PTHR43390">
    <property type="entry name" value="SIGNAL PEPTIDASE I"/>
    <property type="match status" value="1"/>
</dbReference>
<evidence type="ECO:0000256" key="4">
    <source>
        <dbReference type="ARBA" id="ARBA00013208"/>
    </source>
</evidence>
<keyword evidence="5 7" id="KW-0378">Hydrolase</keyword>
<comment type="similarity">
    <text evidence="3 7">Belongs to the peptidase S26 family.</text>
</comment>
<feature type="active site" evidence="6">
    <location>
        <position position="158"/>
    </location>
</feature>
<comment type="subcellular location">
    <subcellularLocation>
        <location evidence="2">Cell membrane</location>
        <topology evidence="2">Single-pass type II membrane protein</topology>
    </subcellularLocation>
    <subcellularLocation>
        <location evidence="7">Membrane</location>
        <topology evidence="7">Single-pass type II membrane protein</topology>
    </subcellularLocation>
</comment>
<keyword evidence="7" id="KW-0812">Transmembrane</keyword>
<feature type="domain" description="Peptidase S26" evidence="9">
    <location>
        <begin position="52"/>
        <end position="248"/>
    </location>
</feature>
<dbReference type="EC" id="3.4.21.89" evidence="4 7"/>
<feature type="region of interest" description="Disordered" evidence="8">
    <location>
        <begin position="341"/>
        <end position="430"/>
    </location>
</feature>
<evidence type="ECO:0000256" key="1">
    <source>
        <dbReference type="ARBA" id="ARBA00000677"/>
    </source>
</evidence>
<dbReference type="PRINTS" id="PR00727">
    <property type="entry name" value="LEADERPTASE"/>
</dbReference>
<dbReference type="GO" id="GO:0004252">
    <property type="term" value="F:serine-type endopeptidase activity"/>
    <property type="evidence" value="ECO:0007669"/>
    <property type="project" value="InterPro"/>
</dbReference>
<keyword evidence="7" id="KW-0472">Membrane</keyword>
<dbReference type="AlphaFoldDB" id="A0A385D7Y6"/>
<evidence type="ECO:0000256" key="5">
    <source>
        <dbReference type="ARBA" id="ARBA00022801"/>
    </source>
</evidence>
<dbReference type="Proteomes" id="UP000259636">
    <property type="component" value="Chromosome"/>
</dbReference>
<dbReference type="InterPro" id="IPR019758">
    <property type="entry name" value="Pept_S26A_signal_pept_1_CS"/>
</dbReference>
<evidence type="ECO:0000313" key="10">
    <source>
        <dbReference type="EMBL" id="AXQ54482.1"/>
    </source>
</evidence>
<sequence length="430" mass="46504">MGRRGKPRGRSGADAAQGGNGYAAAPPPTGRAERRKLARKVRRRRRRSALREIPLMVVVAVGIALFLKTFLIQAFVIPSGSMEQTIRIGDRVVVDKLTPHFGSRPQRGDVIVFEDPADWLHGEQAPATTDDSAVTAQVKRGLSTIGLLPSDDQRNLIKRVVAVGGDTVVCCDRDDRITVNGTPLTEPYLHPGNKPSSLRFTVRVPEGRYFVLGDHRENSADSRYHRAEGHGGTVPDDHVVGRAVAIAWPAGHWRGLGARETYAAVPDAPGGSAAADGASHKVASQDLNRTIPLPTPAELPLVMGVVVLRRTRRGQRHTVRSRCGGCGGGRTIRTRARGWFRTPRGRSGRVRRRVRRGRSGRRPRRRAAQGEEAHPLLAGDSVPDRHRAGTGAADQDVPGPGVLDPFGVDAERPPEGRPCPGGQAHPVVRR</sequence>
<reference evidence="10 11" key="1">
    <citation type="submission" date="2018-08" db="EMBL/GenBank/DDBJ databases">
        <authorList>
            <person name="Ferrada E.E."/>
            <person name="Latorre B.A."/>
        </authorList>
    </citation>
    <scope>NUCLEOTIDE SEQUENCE [LARGE SCALE GENOMIC DNA]</scope>
    <source>
        <strain evidence="10 11">VK-A60T</strain>
    </source>
</reference>
<feature type="compositionally biased region" description="Basic residues" evidence="8">
    <location>
        <begin position="33"/>
        <end position="43"/>
    </location>
</feature>